<evidence type="ECO:0000256" key="1">
    <source>
        <dbReference type="ARBA" id="ARBA00010980"/>
    </source>
</evidence>
<comment type="subcellular location">
    <subcellularLocation>
        <location evidence="4">Secreted</location>
    </subcellularLocation>
</comment>
<dbReference type="InterPro" id="IPR011050">
    <property type="entry name" value="Pectin_lyase_fold/virulence"/>
</dbReference>
<keyword evidence="8" id="KW-1185">Reference proteome</keyword>
<evidence type="ECO:0000256" key="5">
    <source>
        <dbReference type="SAM" id="SignalP"/>
    </source>
</evidence>
<dbReference type="GO" id="GO:0030570">
    <property type="term" value="F:pectate lyase activity"/>
    <property type="evidence" value="ECO:0007669"/>
    <property type="project" value="InterPro"/>
</dbReference>
<feature type="domain" description="Pectate lyase" evidence="6">
    <location>
        <begin position="113"/>
        <end position="358"/>
    </location>
</feature>
<dbReference type="InterPro" id="IPR045032">
    <property type="entry name" value="PEL"/>
</dbReference>
<keyword evidence="4" id="KW-0964">Secreted</keyword>
<sequence length="456" mass="50109">MARFYLIFSLAAAAGLASATDIWGYGEHTTGGAAAPKSSIYTVTDFNELRTALDNNGAPHDPKIIYINGLIDGDYLADGSLATEEHYARNGNYTFERYLDSFNATLRAILGNSTDPADAAELALLDAQETFRQAASNEQEAQIVLKIGNNTTIESAKKAKVARIQNSYIALNQTDNVILRNFEVYSPIDLFPEWDPTDGSTGNWNSKYDCIGVVTSTNIWIDHITLSDGDHPDSDEPIVFGHQIQRHDGLIDITEGSDAVTLSFNKFLSHDKTNLIGNNDAGNLGPGDTGRLHVTMYGNHYYNSLQRSPRVRFGEVHVFNNYFEGQSSGDEKIVYFFGMGINSTILSERNAFEINGTESMTTKTNLVVGNYKGYKFKDVKSTVNGTEVDLEAVAKTKYDAAKASEVAAAAAAGRVVAEWATHEYTDVVFTPPYEYRQKKTEDVAKWVLKNAGYGNL</sequence>
<dbReference type="Proteomes" id="UP000277580">
    <property type="component" value="Unassembled WGS sequence"/>
</dbReference>
<protein>
    <submittedName>
        <fullName evidence="7">Pectin lyase-like protein</fullName>
    </submittedName>
</protein>
<dbReference type="GO" id="GO:0000272">
    <property type="term" value="P:polysaccharide catabolic process"/>
    <property type="evidence" value="ECO:0007669"/>
    <property type="project" value="UniProtKB-KW"/>
</dbReference>
<evidence type="ECO:0000313" key="8">
    <source>
        <dbReference type="Proteomes" id="UP000277580"/>
    </source>
</evidence>
<gene>
    <name evidence="7" type="ORF">P167DRAFT_525944</name>
</gene>
<dbReference type="EMBL" id="ML119144">
    <property type="protein sequence ID" value="RPB10218.1"/>
    <property type="molecule type" value="Genomic_DNA"/>
</dbReference>
<keyword evidence="4" id="KW-0119">Carbohydrate metabolism</keyword>
<evidence type="ECO:0000256" key="3">
    <source>
        <dbReference type="ARBA" id="ARBA00023239"/>
    </source>
</evidence>
<keyword evidence="4" id="KW-0624">Polysaccharide degradation</keyword>
<evidence type="ECO:0000313" key="7">
    <source>
        <dbReference type="EMBL" id="RPB10218.1"/>
    </source>
</evidence>
<reference evidence="7 8" key="1">
    <citation type="journal article" date="2018" name="Nat. Ecol. Evol.">
        <title>Pezizomycetes genomes reveal the molecular basis of ectomycorrhizal truffle lifestyle.</title>
        <authorList>
            <person name="Murat C."/>
            <person name="Payen T."/>
            <person name="Noel B."/>
            <person name="Kuo A."/>
            <person name="Morin E."/>
            <person name="Chen J."/>
            <person name="Kohler A."/>
            <person name="Krizsan K."/>
            <person name="Balestrini R."/>
            <person name="Da Silva C."/>
            <person name="Montanini B."/>
            <person name="Hainaut M."/>
            <person name="Levati E."/>
            <person name="Barry K.W."/>
            <person name="Belfiori B."/>
            <person name="Cichocki N."/>
            <person name="Clum A."/>
            <person name="Dockter R.B."/>
            <person name="Fauchery L."/>
            <person name="Guy J."/>
            <person name="Iotti M."/>
            <person name="Le Tacon F."/>
            <person name="Lindquist E.A."/>
            <person name="Lipzen A."/>
            <person name="Malagnac F."/>
            <person name="Mello A."/>
            <person name="Molinier V."/>
            <person name="Miyauchi S."/>
            <person name="Poulain J."/>
            <person name="Riccioni C."/>
            <person name="Rubini A."/>
            <person name="Sitrit Y."/>
            <person name="Splivallo R."/>
            <person name="Traeger S."/>
            <person name="Wang M."/>
            <person name="Zifcakova L."/>
            <person name="Wipf D."/>
            <person name="Zambonelli A."/>
            <person name="Paolocci F."/>
            <person name="Nowrousian M."/>
            <person name="Ottonello S."/>
            <person name="Baldrian P."/>
            <person name="Spatafora J.W."/>
            <person name="Henrissat B."/>
            <person name="Nagy L.G."/>
            <person name="Aury J.M."/>
            <person name="Wincker P."/>
            <person name="Grigoriev I.V."/>
            <person name="Bonfante P."/>
            <person name="Martin F.M."/>
        </authorList>
    </citation>
    <scope>NUCLEOTIDE SEQUENCE [LARGE SCALE GENOMIC DNA]</scope>
    <source>
        <strain evidence="7 8">CCBAS932</strain>
    </source>
</reference>
<dbReference type="Gene3D" id="2.160.20.10">
    <property type="entry name" value="Single-stranded right-handed beta-helix, Pectin lyase-like"/>
    <property type="match status" value="1"/>
</dbReference>
<evidence type="ECO:0000256" key="2">
    <source>
        <dbReference type="ARBA" id="ARBA00022729"/>
    </source>
</evidence>
<dbReference type="SUPFAM" id="SSF51126">
    <property type="entry name" value="Pectin lyase-like"/>
    <property type="match status" value="1"/>
</dbReference>
<dbReference type="InterPro" id="IPR002022">
    <property type="entry name" value="Pec_lyase"/>
</dbReference>
<keyword evidence="3 4" id="KW-0456">Lyase</keyword>
<dbReference type="SMART" id="SM00656">
    <property type="entry name" value="Amb_all"/>
    <property type="match status" value="1"/>
</dbReference>
<accession>A0A3N4KLD3</accession>
<name>A0A3N4KLD3_9PEZI</name>
<dbReference type="GO" id="GO:0005576">
    <property type="term" value="C:extracellular region"/>
    <property type="evidence" value="ECO:0007669"/>
    <property type="project" value="UniProtKB-SubCell"/>
</dbReference>
<comment type="similarity">
    <text evidence="1 4">Belongs to the polysaccharide lyase 1 family.</text>
</comment>
<organism evidence="7 8">
    <name type="scientific">Morchella conica CCBAS932</name>
    <dbReference type="NCBI Taxonomy" id="1392247"/>
    <lineage>
        <taxon>Eukaryota</taxon>
        <taxon>Fungi</taxon>
        <taxon>Dikarya</taxon>
        <taxon>Ascomycota</taxon>
        <taxon>Pezizomycotina</taxon>
        <taxon>Pezizomycetes</taxon>
        <taxon>Pezizales</taxon>
        <taxon>Morchellaceae</taxon>
        <taxon>Morchella</taxon>
    </lineage>
</organism>
<dbReference type="AlphaFoldDB" id="A0A3N4KLD3"/>
<keyword evidence="2 5" id="KW-0732">Signal</keyword>
<dbReference type="PANTHER" id="PTHR31683">
    <property type="entry name" value="PECTATE LYASE 18-RELATED"/>
    <property type="match status" value="1"/>
</dbReference>
<dbReference type="InParanoid" id="A0A3N4KLD3"/>
<feature type="signal peptide" evidence="5">
    <location>
        <begin position="1"/>
        <end position="19"/>
    </location>
</feature>
<dbReference type="OrthoDB" id="5348404at2759"/>
<proteinExistence type="inferred from homology"/>
<dbReference type="STRING" id="1392247.A0A3N4KLD3"/>
<dbReference type="Pfam" id="PF00544">
    <property type="entry name" value="Pectate_lyase_4"/>
    <property type="match status" value="1"/>
</dbReference>
<feature type="chain" id="PRO_5018311710" evidence="5">
    <location>
        <begin position="20"/>
        <end position="456"/>
    </location>
</feature>
<dbReference type="PANTHER" id="PTHR31683:SF18">
    <property type="entry name" value="PECTATE LYASE 21-RELATED"/>
    <property type="match status" value="1"/>
</dbReference>
<dbReference type="InterPro" id="IPR012334">
    <property type="entry name" value="Pectin_lyas_fold"/>
</dbReference>
<evidence type="ECO:0000259" key="6">
    <source>
        <dbReference type="SMART" id="SM00656"/>
    </source>
</evidence>
<evidence type="ECO:0000256" key="4">
    <source>
        <dbReference type="RuleBase" id="RU361173"/>
    </source>
</evidence>